<sequence length="144" mass="15369">MCAVSRLRKKIDSLLLMNPQTPSTPESEYAVTSESAGAAASRGDSHHLSDVSILSPIEGNGTEMESSLVTHQNENVMGLDSSLNSVMDINTSETYSPIDSATNENVVELDSSLNSGMYIDTSETDSPIDFATNRNVSPRLSVIA</sequence>
<protein>
    <submittedName>
        <fullName evidence="1">Uncharacterized protein</fullName>
    </submittedName>
</protein>
<evidence type="ECO:0000313" key="2">
    <source>
        <dbReference type="Proteomes" id="UP001239111"/>
    </source>
</evidence>
<dbReference type="Proteomes" id="UP001239111">
    <property type="component" value="Chromosome 3"/>
</dbReference>
<reference evidence="1" key="1">
    <citation type="submission" date="2023-04" db="EMBL/GenBank/DDBJ databases">
        <title>A chromosome-level genome assembly of the parasitoid wasp Eretmocerus hayati.</title>
        <authorList>
            <person name="Zhong Y."/>
            <person name="Liu S."/>
            <person name="Liu Y."/>
        </authorList>
    </citation>
    <scope>NUCLEOTIDE SEQUENCE</scope>
    <source>
        <strain evidence="1">ZJU_SS_LIU_2023</strain>
    </source>
</reference>
<comment type="caution">
    <text evidence="1">The sequence shown here is derived from an EMBL/GenBank/DDBJ whole genome shotgun (WGS) entry which is preliminary data.</text>
</comment>
<organism evidence="1 2">
    <name type="scientific">Eretmocerus hayati</name>
    <dbReference type="NCBI Taxonomy" id="131215"/>
    <lineage>
        <taxon>Eukaryota</taxon>
        <taxon>Metazoa</taxon>
        <taxon>Ecdysozoa</taxon>
        <taxon>Arthropoda</taxon>
        <taxon>Hexapoda</taxon>
        <taxon>Insecta</taxon>
        <taxon>Pterygota</taxon>
        <taxon>Neoptera</taxon>
        <taxon>Endopterygota</taxon>
        <taxon>Hymenoptera</taxon>
        <taxon>Apocrita</taxon>
        <taxon>Proctotrupomorpha</taxon>
        <taxon>Chalcidoidea</taxon>
        <taxon>Aphelinidae</taxon>
        <taxon>Aphelininae</taxon>
        <taxon>Eretmocerus</taxon>
    </lineage>
</organism>
<keyword evidence="2" id="KW-1185">Reference proteome</keyword>
<dbReference type="EMBL" id="CM056743">
    <property type="protein sequence ID" value="KAJ8668929.1"/>
    <property type="molecule type" value="Genomic_DNA"/>
</dbReference>
<evidence type="ECO:0000313" key="1">
    <source>
        <dbReference type="EMBL" id="KAJ8668929.1"/>
    </source>
</evidence>
<proteinExistence type="predicted"/>
<accession>A0ACC2NF10</accession>
<name>A0ACC2NF10_9HYME</name>
<gene>
    <name evidence="1" type="ORF">QAD02_000188</name>
</gene>